<feature type="transmembrane region" description="Helical" evidence="1">
    <location>
        <begin position="156"/>
        <end position="179"/>
    </location>
</feature>
<keyword evidence="1" id="KW-0812">Transmembrane</keyword>
<feature type="transmembrane region" description="Helical" evidence="1">
    <location>
        <begin position="91"/>
        <end position="110"/>
    </location>
</feature>
<keyword evidence="1" id="KW-0472">Membrane</keyword>
<organism evidence="2">
    <name type="scientific">freshwater metagenome</name>
    <dbReference type="NCBI Taxonomy" id="449393"/>
    <lineage>
        <taxon>unclassified sequences</taxon>
        <taxon>metagenomes</taxon>
        <taxon>ecological metagenomes</taxon>
    </lineage>
</organism>
<keyword evidence="1" id="KW-1133">Transmembrane helix</keyword>
<sequence length="198" mass="20268">MGARMKGLWPLAIVGAVLVFLWIEICFDWVGPNLKGDIPQLAPVVAAGFVAWGFYFAAGTGKTGFLKTLVGSIFGVVAGAILMAVGPSVTGGTVIGVSLTAGILALILLFCIAINDLVFVPAAFGAFACVVFVWQITGLDNFAATPNTMTFTGVAVNTLIALIAGCVLGIVHTTVAAAITPKGQKADEAAAVQEIVDR</sequence>
<feature type="transmembrane region" description="Helical" evidence="1">
    <location>
        <begin position="117"/>
        <end position="136"/>
    </location>
</feature>
<reference evidence="2" key="1">
    <citation type="submission" date="2020-05" db="EMBL/GenBank/DDBJ databases">
        <authorList>
            <person name="Chiriac C."/>
            <person name="Salcher M."/>
            <person name="Ghai R."/>
            <person name="Kavagutti S V."/>
        </authorList>
    </citation>
    <scope>NUCLEOTIDE SEQUENCE</scope>
</reference>
<feature type="transmembrane region" description="Helical" evidence="1">
    <location>
        <begin position="65"/>
        <end position="85"/>
    </location>
</feature>
<dbReference type="EMBL" id="CAFBOZ010000260">
    <property type="protein sequence ID" value="CAB5018867.1"/>
    <property type="molecule type" value="Genomic_DNA"/>
</dbReference>
<dbReference type="Pfam" id="PF06496">
    <property type="entry name" value="DUF1097"/>
    <property type="match status" value="1"/>
</dbReference>
<protein>
    <submittedName>
        <fullName evidence="2">Unannotated protein</fullName>
    </submittedName>
</protein>
<feature type="transmembrane region" description="Helical" evidence="1">
    <location>
        <begin position="38"/>
        <end position="58"/>
    </location>
</feature>
<gene>
    <name evidence="2" type="ORF">UFOPK3992_01590</name>
</gene>
<evidence type="ECO:0000313" key="2">
    <source>
        <dbReference type="EMBL" id="CAB5018867.1"/>
    </source>
</evidence>
<proteinExistence type="predicted"/>
<dbReference type="AlphaFoldDB" id="A0A6J7QMK4"/>
<name>A0A6J7QMK4_9ZZZZ</name>
<accession>A0A6J7QMK4</accession>
<evidence type="ECO:0000256" key="1">
    <source>
        <dbReference type="SAM" id="Phobius"/>
    </source>
</evidence>
<feature type="transmembrane region" description="Helical" evidence="1">
    <location>
        <begin position="7"/>
        <end position="32"/>
    </location>
</feature>
<dbReference type="InterPro" id="IPR009476">
    <property type="entry name" value="DUF1097"/>
</dbReference>